<dbReference type="PRINTS" id="PR00625">
    <property type="entry name" value="JDOMAIN"/>
</dbReference>
<dbReference type="InterPro" id="IPR036869">
    <property type="entry name" value="J_dom_sf"/>
</dbReference>
<evidence type="ECO:0000256" key="1">
    <source>
        <dbReference type="SAM" id="MobiDB-lite"/>
    </source>
</evidence>
<dbReference type="SMART" id="SM00271">
    <property type="entry name" value="DnaJ"/>
    <property type="match status" value="1"/>
</dbReference>
<dbReference type="SUPFAM" id="SSF46565">
    <property type="entry name" value="Chaperone J-domain"/>
    <property type="match status" value="1"/>
</dbReference>
<keyword evidence="4" id="KW-1185">Reference proteome</keyword>
<dbReference type="PaxDb" id="2903-EOD06978"/>
<dbReference type="AlphaFoldDB" id="A0A0D3I6U3"/>
<proteinExistence type="predicted"/>
<dbReference type="InterPro" id="IPR050817">
    <property type="entry name" value="DjlA_DnaK_co-chaperone"/>
</dbReference>
<sequence length="428" mass="45103">MPSHSAYATLGVPRGATAKEIRIAYRDKCLLLHPDRTAAPSRGSSAAFLAVQEAYETLKDDLRRREHDASLTARARRPRYDPELDSPEPAPSRPNGPALSSLSTAALGVIADAALLAADGEETTSPFALPQQSGFAPLHGVACRIGAPSGSAPPLAVFVLSELPVHALMLVRGHWLLVHSGVTKHKVHALMLERLRGYCEGWCEEQALFHASKSLEYESDRVVTECSTTQALLDAKQSVALKATDDWGGVSGEVSPHPLPGDLSRLERCLRAPCHLGAPEGVLAGEPEVLHVGAPLDAAALVRSVGAEPARRALERPWTASPHACSCDTGAEPVAWEGSGGWVRAQLLSHFAALGEAAARAVLSGSAASLSAEYGAEWARAAGQRRPDPKETSGRSVSVSPAGARLGRDGQLWPLGERRGRARGGSPP</sequence>
<evidence type="ECO:0000313" key="3">
    <source>
        <dbReference type="EnsemblProtists" id="EOD06978"/>
    </source>
</evidence>
<dbReference type="RefSeq" id="XP_005759407.1">
    <property type="nucleotide sequence ID" value="XM_005759350.1"/>
</dbReference>
<dbReference type="InterPro" id="IPR001623">
    <property type="entry name" value="DnaJ_domain"/>
</dbReference>
<feature type="domain" description="J" evidence="2">
    <location>
        <begin position="5"/>
        <end position="71"/>
    </location>
</feature>
<dbReference type="GeneID" id="17253126"/>
<evidence type="ECO:0000259" key="2">
    <source>
        <dbReference type="PROSITE" id="PS50076"/>
    </source>
</evidence>
<accession>A0A0D3I6U3</accession>
<reference evidence="4" key="1">
    <citation type="journal article" date="2013" name="Nature">
        <title>Pan genome of the phytoplankton Emiliania underpins its global distribution.</title>
        <authorList>
            <person name="Read B.A."/>
            <person name="Kegel J."/>
            <person name="Klute M.J."/>
            <person name="Kuo A."/>
            <person name="Lefebvre S.C."/>
            <person name="Maumus F."/>
            <person name="Mayer C."/>
            <person name="Miller J."/>
            <person name="Monier A."/>
            <person name="Salamov A."/>
            <person name="Young J."/>
            <person name="Aguilar M."/>
            <person name="Claverie J.M."/>
            <person name="Frickenhaus S."/>
            <person name="Gonzalez K."/>
            <person name="Herman E.K."/>
            <person name="Lin Y.C."/>
            <person name="Napier J."/>
            <person name="Ogata H."/>
            <person name="Sarno A.F."/>
            <person name="Shmutz J."/>
            <person name="Schroeder D."/>
            <person name="de Vargas C."/>
            <person name="Verret F."/>
            <person name="von Dassow P."/>
            <person name="Valentin K."/>
            <person name="Van de Peer Y."/>
            <person name="Wheeler G."/>
            <person name="Dacks J.B."/>
            <person name="Delwiche C.F."/>
            <person name="Dyhrman S.T."/>
            <person name="Glockner G."/>
            <person name="John U."/>
            <person name="Richards T."/>
            <person name="Worden A.Z."/>
            <person name="Zhang X."/>
            <person name="Grigoriev I.V."/>
            <person name="Allen A.E."/>
            <person name="Bidle K."/>
            <person name="Borodovsky M."/>
            <person name="Bowler C."/>
            <person name="Brownlee C."/>
            <person name="Cock J.M."/>
            <person name="Elias M."/>
            <person name="Gladyshev V.N."/>
            <person name="Groth M."/>
            <person name="Guda C."/>
            <person name="Hadaegh A."/>
            <person name="Iglesias-Rodriguez M.D."/>
            <person name="Jenkins J."/>
            <person name="Jones B.M."/>
            <person name="Lawson T."/>
            <person name="Leese F."/>
            <person name="Lindquist E."/>
            <person name="Lobanov A."/>
            <person name="Lomsadze A."/>
            <person name="Malik S.B."/>
            <person name="Marsh M.E."/>
            <person name="Mackinder L."/>
            <person name="Mock T."/>
            <person name="Mueller-Roeber B."/>
            <person name="Pagarete A."/>
            <person name="Parker M."/>
            <person name="Probert I."/>
            <person name="Quesneville H."/>
            <person name="Raines C."/>
            <person name="Rensing S.A."/>
            <person name="Riano-Pachon D.M."/>
            <person name="Richier S."/>
            <person name="Rokitta S."/>
            <person name="Shiraiwa Y."/>
            <person name="Soanes D.M."/>
            <person name="van der Giezen M."/>
            <person name="Wahlund T.M."/>
            <person name="Williams B."/>
            <person name="Wilson W."/>
            <person name="Wolfe G."/>
            <person name="Wurch L.L."/>
        </authorList>
    </citation>
    <scope>NUCLEOTIDE SEQUENCE</scope>
</reference>
<dbReference type="Proteomes" id="UP000013827">
    <property type="component" value="Unassembled WGS sequence"/>
</dbReference>
<dbReference type="KEGG" id="ehx:EMIHUDRAFT_218715"/>
<dbReference type="PROSITE" id="PS50076">
    <property type="entry name" value="DNAJ_2"/>
    <property type="match status" value="1"/>
</dbReference>
<dbReference type="Pfam" id="PF00226">
    <property type="entry name" value="DnaJ"/>
    <property type="match status" value="1"/>
</dbReference>
<evidence type="ECO:0000313" key="4">
    <source>
        <dbReference type="Proteomes" id="UP000013827"/>
    </source>
</evidence>
<reference evidence="3" key="2">
    <citation type="submission" date="2024-10" db="UniProtKB">
        <authorList>
            <consortium name="EnsemblProtists"/>
        </authorList>
    </citation>
    <scope>IDENTIFICATION</scope>
</reference>
<feature type="region of interest" description="Disordered" evidence="1">
    <location>
        <begin position="380"/>
        <end position="428"/>
    </location>
</feature>
<dbReference type="PANTHER" id="PTHR24074">
    <property type="entry name" value="CO-CHAPERONE PROTEIN DJLA"/>
    <property type="match status" value="1"/>
</dbReference>
<dbReference type="Gene3D" id="1.10.287.110">
    <property type="entry name" value="DnaJ domain"/>
    <property type="match status" value="1"/>
</dbReference>
<organism evidence="3 4">
    <name type="scientific">Emiliania huxleyi (strain CCMP1516)</name>
    <dbReference type="NCBI Taxonomy" id="280463"/>
    <lineage>
        <taxon>Eukaryota</taxon>
        <taxon>Haptista</taxon>
        <taxon>Haptophyta</taxon>
        <taxon>Prymnesiophyceae</taxon>
        <taxon>Isochrysidales</taxon>
        <taxon>Noelaerhabdaceae</taxon>
        <taxon>Emiliania</taxon>
    </lineage>
</organism>
<dbReference type="EnsemblProtists" id="EOD06978">
    <property type="protein sequence ID" value="EOD06978"/>
    <property type="gene ID" value="EMIHUDRAFT_218715"/>
</dbReference>
<feature type="region of interest" description="Disordered" evidence="1">
    <location>
        <begin position="66"/>
        <end position="98"/>
    </location>
</feature>
<dbReference type="HOGENOM" id="CLU_641640_0_0_1"/>
<dbReference type="CDD" id="cd06257">
    <property type="entry name" value="DnaJ"/>
    <property type="match status" value="1"/>
</dbReference>
<protein>
    <recommendedName>
        <fullName evidence="2">J domain-containing protein</fullName>
    </recommendedName>
</protein>
<name>A0A0D3I6U3_EMIH1</name>
<dbReference type="STRING" id="2903.R1BBB8"/>